<evidence type="ECO:0000256" key="1">
    <source>
        <dbReference type="SAM" id="Phobius"/>
    </source>
</evidence>
<dbReference type="STRING" id="1891926.Fuma_01073"/>
<accession>A0A1P8WBP8</accession>
<organism evidence="2 3">
    <name type="scientific">Fuerstiella marisgermanici</name>
    <dbReference type="NCBI Taxonomy" id="1891926"/>
    <lineage>
        <taxon>Bacteria</taxon>
        <taxon>Pseudomonadati</taxon>
        <taxon>Planctomycetota</taxon>
        <taxon>Planctomycetia</taxon>
        <taxon>Planctomycetales</taxon>
        <taxon>Planctomycetaceae</taxon>
        <taxon>Fuerstiella</taxon>
    </lineage>
</organism>
<keyword evidence="1" id="KW-0472">Membrane</keyword>
<evidence type="ECO:0000313" key="3">
    <source>
        <dbReference type="Proteomes" id="UP000187735"/>
    </source>
</evidence>
<dbReference type="EMBL" id="CP017641">
    <property type="protein sequence ID" value="APZ91485.1"/>
    <property type="molecule type" value="Genomic_DNA"/>
</dbReference>
<dbReference type="RefSeq" id="WP_077023238.1">
    <property type="nucleotide sequence ID" value="NZ_CP017641.1"/>
</dbReference>
<feature type="transmembrane region" description="Helical" evidence="1">
    <location>
        <begin position="104"/>
        <end position="127"/>
    </location>
</feature>
<name>A0A1P8WBP8_9PLAN</name>
<keyword evidence="1" id="KW-1133">Transmembrane helix</keyword>
<keyword evidence="3" id="KW-1185">Reference proteome</keyword>
<proteinExistence type="predicted"/>
<protein>
    <submittedName>
        <fullName evidence="2">Uncharacterized protein</fullName>
    </submittedName>
</protein>
<evidence type="ECO:0000313" key="2">
    <source>
        <dbReference type="EMBL" id="APZ91485.1"/>
    </source>
</evidence>
<gene>
    <name evidence="2" type="ORF">Fuma_01073</name>
</gene>
<sequence length="148" mass="16438">MRRLLQFFALLTLRVLAVVTVIAWGASQVKWMSICVPAGGVGFRVDALSDGWAFSLLDGYTLLPFGIHKDVPTLREAFGGQGNLLGDHFWLFSRVNPASGFARAAFGIGYPMTLFLLFATYAAFWFFSRRRQRSLQSKLADAAALVER</sequence>
<dbReference type="Proteomes" id="UP000187735">
    <property type="component" value="Chromosome"/>
</dbReference>
<dbReference type="AlphaFoldDB" id="A0A1P8WBP8"/>
<dbReference type="KEGG" id="fmr:Fuma_01073"/>
<reference evidence="2 3" key="1">
    <citation type="journal article" date="2016" name="Front. Microbiol.">
        <title>Fuerstia marisgermanicae gen. nov., sp. nov., an Unusual Member of the Phylum Planctomycetes from the German Wadden Sea.</title>
        <authorList>
            <person name="Kohn T."/>
            <person name="Heuer A."/>
            <person name="Jogler M."/>
            <person name="Vollmers J."/>
            <person name="Boedeker C."/>
            <person name="Bunk B."/>
            <person name="Rast P."/>
            <person name="Borchert D."/>
            <person name="Glockner I."/>
            <person name="Freese H.M."/>
            <person name="Klenk H.P."/>
            <person name="Overmann J."/>
            <person name="Kaster A.K."/>
            <person name="Rohde M."/>
            <person name="Wiegand S."/>
            <person name="Jogler C."/>
        </authorList>
    </citation>
    <scope>NUCLEOTIDE SEQUENCE [LARGE SCALE GENOMIC DNA]</scope>
    <source>
        <strain evidence="2 3">NH11</strain>
    </source>
</reference>
<keyword evidence="1" id="KW-0812">Transmembrane</keyword>